<feature type="region of interest" description="Disordered" evidence="1">
    <location>
        <begin position="48"/>
        <end position="84"/>
    </location>
</feature>
<evidence type="ECO:0000256" key="1">
    <source>
        <dbReference type="SAM" id="MobiDB-lite"/>
    </source>
</evidence>
<comment type="caution">
    <text evidence="2">The sequence shown here is derived from an EMBL/GenBank/DDBJ whole genome shotgun (WGS) entry which is preliminary data.</text>
</comment>
<keyword evidence="3" id="KW-1185">Reference proteome</keyword>
<feature type="compositionally biased region" description="Basic and acidic residues" evidence="1">
    <location>
        <begin position="51"/>
        <end position="69"/>
    </location>
</feature>
<reference evidence="2" key="1">
    <citation type="submission" date="2020-01" db="EMBL/GenBank/DDBJ databases">
        <authorList>
            <person name="Mishra B."/>
        </authorList>
    </citation>
    <scope>NUCLEOTIDE SEQUENCE [LARGE SCALE GENOMIC DNA]</scope>
</reference>
<accession>A0A6D2KY23</accession>
<evidence type="ECO:0000313" key="3">
    <source>
        <dbReference type="Proteomes" id="UP000467841"/>
    </source>
</evidence>
<gene>
    <name evidence="2" type="ORF">MERR_LOCUS46494</name>
</gene>
<dbReference type="AlphaFoldDB" id="A0A6D2KY23"/>
<sequence>MLFASLAASFSSTASKFRSTPRIFFTKLRRASSTCLLPTAASTMSRCATNSDKRWSEEHTSHSPSRRPESQPPRPISTRPSETLHLSSRSLCIPTPSPPDHSLEPSAVCYLLESESLHYLLFSAATFDSSKFILLQIGHHRIDIFGLSPAPAATNLVLSPEEPSRTSGSAQ</sequence>
<dbReference type="EMBL" id="CACVBM020001762">
    <property type="protein sequence ID" value="CAA7059258.1"/>
    <property type="molecule type" value="Genomic_DNA"/>
</dbReference>
<name>A0A6D2KY23_9BRAS</name>
<protein>
    <submittedName>
        <fullName evidence="2">Uncharacterized protein</fullName>
    </submittedName>
</protein>
<organism evidence="2 3">
    <name type="scientific">Microthlaspi erraticum</name>
    <dbReference type="NCBI Taxonomy" id="1685480"/>
    <lineage>
        <taxon>Eukaryota</taxon>
        <taxon>Viridiplantae</taxon>
        <taxon>Streptophyta</taxon>
        <taxon>Embryophyta</taxon>
        <taxon>Tracheophyta</taxon>
        <taxon>Spermatophyta</taxon>
        <taxon>Magnoliopsida</taxon>
        <taxon>eudicotyledons</taxon>
        <taxon>Gunneridae</taxon>
        <taxon>Pentapetalae</taxon>
        <taxon>rosids</taxon>
        <taxon>malvids</taxon>
        <taxon>Brassicales</taxon>
        <taxon>Brassicaceae</taxon>
        <taxon>Coluteocarpeae</taxon>
        <taxon>Microthlaspi</taxon>
    </lineage>
</organism>
<proteinExistence type="predicted"/>
<evidence type="ECO:0000313" key="2">
    <source>
        <dbReference type="EMBL" id="CAA7059258.1"/>
    </source>
</evidence>
<dbReference type="Proteomes" id="UP000467841">
    <property type="component" value="Unassembled WGS sequence"/>
</dbReference>